<organism evidence="1 2">
    <name type="scientific">Lentzea fradiae</name>
    <dbReference type="NCBI Taxonomy" id="200378"/>
    <lineage>
        <taxon>Bacteria</taxon>
        <taxon>Bacillati</taxon>
        <taxon>Actinomycetota</taxon>
        <taxon>Actinomycetes</taxon>
        <taxon>Pseudonocardiales</taxon>
        <taxon>Pseudonocardiaceae</taxon>
        <taxon>Lentzea</taxon>
    </lineage>
</organism>
<sequence>MTASTSALLAELFEFQSVRIFIGTRPLGTDLPRVSHAVSSGQGLVLVESVLWPPGDYEVEFDGRVYCDGVYTGQTVAHLATATRLWRQILPRGHQVRALVIVYSEGGGRMTLPAGGRGDVAWVRPEGAVPAICRLGMEGKRDVNRRALATLIAATSVQG</sequence>
<dbReference type="STRING" id="200378.SAMN05216553_12636"/>
<dbReference type="AlphaFoldDB" id="A0A1G8D624"/>
<dbReference type="EMBL" id="FNCC01000026">
    <property type="protein sequence ID" value="SDH53003.1"/>
    <property type="molecule type" value="Genomic_DNA"/>
</dbReference>
<name>A0A1G8D624_9PSEU</name>
<proteinExistence type="predicted"/>
<protein>
    <submittedName>
        <fullName evidence="1">Uncharacterized protein</fullName>
    </submittedName>
</protein>
<dbReference type="Proteomes" id="UP000199623">
    <property type="component" value="Unassembled WGS sequence"/>
</dbReference>
<evidence type="ECO:0000313" key="2">
    <source>
        <dbReference type="Proteomes" id="UP000199623"/>
    </source>
</evidence>
<accession>A0A1G8D624</accession>
<reference evidence="2" key="1">
    <citation type="submission" date="2016-10" db="EMBL/GenBank/DDBJ databases">
        <authorList>
            <person name="Varghese N."/>
            <person name="Submissions S."/>
        </authorList>
    </citation>
    <scope>NUCLEOTIDE SEQUENCE [LARGE SCALE GENOMIC DNA]</scope>
    <source>
        <strain evidence="2">CGMCC 4.3506</strain>
    </source>
</reference>
<gene>
    <name evidence="1" type="ORF">SAMN05216553_12636</name>
</gene>
<keyword evidence="2" id="KW-1185">Reference proteome</keyword>
<evidence type="ECO:0000313" key="1">
    <source>
        <dbReference type="EMBL" id="SDH53003.1"/>
    </source>
</evidence>